<protein>
    <submittedName>
        <fullName evidence="3">Uncharacterized protein</fullName>
    </submittedName>
</protein>
<proteinExistence type="predicted"/>
<accession>A0A5J5FA34</accession>
<feature type="coiled-coil region" evidence="1">
    <location>
        <begin position="245"/>
        <end position="279"/>
    </location>
</feature>
<feature type="compositionally biased region" description="Acidic residues" evidence="2">
    <location>
        <begin position="138"/>
        <end position="149"/>
    </location>
</feature>
<comment type="caution">
    <text evidence="3">The sequence shown here is derived from an EMBL/GenBank/DDBJ whole genome shotgun (WGS) entry which is preliminary data.</text>
</comment>
<keyword evidence="4" id="KW-1185">Reference proteome</keyword>
<evidence type="ECO:0000256" key="2">
    <source>
        <dbReference type="SAM" id="MobiDB-lite"/>
    </source>
</evidence>
<feature type="region of interest" description="Disordered" evidence="2">
    <location>
        <begin position="336"/>
        <end position="355"/>
    </location>
</feature>
<evidence type="ECO:0000313" key="4">
    <source>
        <dbReference type="Proteomes" id="UP000326924"/>
    </source>
</evidence>
<reference evidence="3 4" key="1">
    <citation type="submission" date="2019-09" db="EMBL/GenBank/DDBJ databases">
        <title>Draft genome of the ectomycorrhizal ascomycete Sphaerosporella brunnea.</title>
        <authorList>
            <consortium name="DOE Joint Genome Institute"/>
            <person name="Benucci G.M."/>
            <person name="Marozzi G."/>
            <person name="Antonielli L."/>
            <person name="Sanchez S."/>
            <person name="Marco P."/>
            <person name="Wang X."/>
            <person name="Falini L.B."/>
            <person name="Barry K."/>
            <person name="Haridas S."/>
            <person name="Lipzen A."/>
            <person name="Labutti K."/>
            <person name="Grigoriev I.V."/>
            <person name="Murat C."/>
            <person name="Martin F."/>
            <person name="Albertini E."/>
            <person name="Donnini D."/>
            <person name="Bonito G."/>
        </authorList>
    </citation>
    <scope>NUCLEOTIDE SEQUENCE [LARGE SCALE GENOMIC DNA]</scope>
    <source>
        <strain evidence="3 4">Sb_GMNB300</strain>
    </source>
</reference>
<keyword evidence="1" id="KW-0175">Coiled coil</keyword>
<feature type="region of interest" description="Disordered" evidence="2">
    <location>
        <begin position="128"/>
        <end position="177"/>
    </location>
</feature>
<dbReference type="EMBL" id="VXIS01000011">
    <property type="protein sequence ID" value="KAA8913879.1"/>
    <property type="molecule type" value="Genomic_DNA"/>
</dbReference>
<evidence type="ECO:0000313" key="3">
    <source>
        <dbReference type="EMBL" id="KAA8913879.1"/>
    </source>
</evidence>
<feature type="compositionally biased region" description="Low complexity" evidence="2">
    <location>
        <begin position="28"/>
        <end position="43"/>
    </location>
</feature>
<dbReference type="AlphaFoldDB" id="A0A5J5FA34"/>
<gene>
    <name evidence="3" type="ORF">FN846DRAFT_927942</name>
</gene>
<name>A0A5J5FA34_9PEZI</name>
<sequence>MPAQNRLSRGYAKAIVRNPLQRRKDPKSTAPKSPAKPATTPAKPRVPSPPKSKPVAAAVATTTTTTTTAPGSRQGPIELSGSEYVPSDCSQPSESPPLLLKDRKPRATIPVNPEGYLRAVEAAVPMSWWVPSDNGSDCGEDEDEDEDEETRAGAAGSVRAARGSTPAPASAPPGTTALETDHRQLQLHQLLFDASQHEALGRLARAQFSLLQTQEAADTQLASCLALQRASMLLVQELKACISMQQAAAQREKELRSEIEELKSELMVSNARRNALEARVERDKDLNDKLRGVVKDCQGLNNKLGEAVEGERLATERAERYKADIDRLLAQIAATVPPAGNEDSSSSLPIPQVQS</sequence>
<feature type="region of interest" description="Disordered" evidence="2">
    <location>
        <begin position="1"/>
        <end position="109"/>
    </location>
</feature>
<dbReference type="Proteomes" id="UP000326924">
    <property type="component" value="Unassembled WGS sequence"/>
</dbReference>
<organism evidence="3 4">
    <name type="scientific">Sphaerosporella brunnea</name>
    <dbReference type="NCBI Taxonomy" id="1250544"/>
    <lineage>
        <taxon>Eukaryota</taxon>
        <taxon>Fungi</taxon>
        <taxon>Dikarya</taxon>
        <taxon>Ascomycota</taxon>
        <taxon>Pezizomycotina</taxon>
        <taxon>Pezizomycetes</taxon>
        <taxon>Pezizales</taxon>
        <taxon>Pyronemataceae</taxon>
        <taxon>Sphaerosporella</taxon>
    </lineage>
</organism>
<feature type="compositionally biased region" description="Low complexity" evidence="2">
    <location>
        <begin position="53"/>
        <end position="70"/>
    </location>
</feature>
<feature type="compositionally biased region" description="Polar residues" evidence="2">
    <location>
        <begin position="342"/>
        <end position="355"/>
    </location>
</feature>
<feature type="compositionally biased region" description="Low complexity" evidence="2">
    <location>
        <begin position="152"/>
        <end position="177"/>
    </location>
</feature>
<evidence type="ECO:0000256" key="1">
    <source>
        <dbReference type="SAM" id="Coils"/>
    </source>
</evidence>
<dbReference type="InParanoid" id="A0A5J5FA34"/>